<protein>
    <submittedName>
        <fullName evidence="2">Glycerophosphoryl diester phosphodiesterase</fullName>
    </submittedName>
</protein>
<evidence type="ECO:0000313" key="3">
    <source>
        <dbReference type="Proteomes" id="UP001432099"/>
    </source>
</evidence>
<gene>
    <name evidence="2" type="primary">glpQ</name>
    <name evidence="2" type="ORF">T23_21420</name>
</gene>
<dbReference type="SUPFAM" id="SSF51695">
    <property type="entry name" value="PLC-like phosphodiesterases"/>
    <property type="match status" value="1"/>
</dbReference>
<dbReference type="InterPro" id="IPR017946">
    <property type="entry name" value="PLC-like_Pdiesterase_TIM-brl"/>
</dbReference>
<keyword evidence="3" id="KW-1185">Reference proteome</keyword>
<dbReference type="PANTHER" id="PTHR46211:SF1">
    <property type="entry name" value="GLYCEROPHOSPHODIESTER PHOSPHODIESTERASE, CYTOPLASMIC"/>
    <property type="match status" value="1"/>
</dbReference>
<dbReference type="Proteomes" id="UP001432099">
    <property type="component" value="Chromosome"/>
</dbReference>
<dbReference type="Pfam" id="PF03009">
    <property type="entry name" value="GDPD"/>
    <property type="match status" value="1"/>
</dbReference>
<accession>A0ABN6ZJR3</accession>
<name>A0ABN6ZJR3_9FIRM</name>
<proteinExistence type="predicted"/>
<reference evidence="2" key="1">
    <citation type="journal article" date="2024" name="Int. J. Syst. Evol. Microbiol.">
        <title>Turicibacter faecis sp. nov., isolated from faeces of heart failure mouse model.</title>
        <authorList>
            <person name="Imamura Y."/>
            <person name="Motooka D."/>
            <person name="Nakajima Y."/>
            <person name="Ito S."/>
            <person name="Kitakaze M."/>
            <person name="Iida T."/>
            <person name="Nakamura S."/>
        </authorList>
    </citation>
    <scope>NUCLEOTIDE SEQUENCE</scope>
    <source>
        <strain evidence="2">TC023</strain>
    </source>
</reference>
<sequence>MINFAHRGASGDYPENTLIAFKEGIRCGGTGLEFDVHQTKDGELVVIHDEDVERTMQGKGLIKDLTLDEIRAFKCRKARFVDHEECYVPKLEEVLELVKEQEITINIELKTDVISYFGMEEEVIELIQRYGVKHKVLLSSFNPQSLKKCKEIDATIKTGFLYHQPMEQIIEYAKTLRVDAIHPHLKLVTKDLIEKAHQNQLDVNVYTVNSPIHMRELIRAEVDGIFTDYPSLLNEIIEENKLKSLV</sequence>
<dbReference type="PANTHER" id="PTHR46211">
    <property type="entry name" value="GLYCEROPHOSPHORYL DIESTER PHOSPHODIESTERASE"/>
    <property type="match status" value="1"/>
</dbReference>
<dbReference type="PROSITE" id="PS51704">
    <property type="entry name" value="GP_PDE"/>
    <property type="match status" value="1"/>
</dbReference>
<dbReference type="CDD" id="cd08563">
    <property type="entry name" value="GDPD_TtGDE_like"/>
    <property type="match status" value="1"/>
</dbReference>
<dbReference type="EMBL" id="AP028127">
    <property type="protein sequence ID" value="BEH92040.1"/>
    <property type="molecule type" value="Genomic_DNA"/>
</dbReference>
<evidence type="ECO:0000259" key="1">
    <source>
        <dbReference type="PROSITE" id="PS51704"/>
    </source>
</evidence>
<dbReference type="Gene3D" id="3.20.20.190">
    <property type="entry name" value="Phosphatidylinositol (PI) phosphodiesterase"/>
    <property type="match status" value="1"/>
</dbReference>
<evidence type="ECO:0000313" key="2">
    <source>
        <dbReference type="EMBL" id="BEH92040.1"/>
    </source>
</evidence>
<dbReference type="RefSeq" id="WP_262950766.1">
    <property type="nucleotide sequence ID" value="NZ_AP028127.1"/>
</dbReference>
<feature type="domain" description="GP-PDE" evidence="1">
    <location>
        <begin position="1"/>
        <end position="237"/>
    </location>
</feature>
<dbReference type="InterPro" id="IPR030395">
    <property type="entry name" value="GP_PDE_dom"/>
</dbReference>
<organism evidence="2 3">
    <name type="scientific">Turicibacter faecis</name>
    <dbReference type="NCBI Taxonomy" id="2963365"/>
    <lineage>
        <taxon>Bacteria</taxon>
        <taxon>Bacillati</taxon>
        <taxon>Bacillota</taxon>
        <taxon>Erysipelotrichia</taxon>
        <taxon>Erysipelotrichales</taxon>
        <taxon>Turicibacteraceae</taxon>
        <taxon>Turicibacter</taxon>
    </lineage>
</organism>